<proteinExistence type="predicted"/>
<dbReference type="EMBL" id="LKAM01000023">
    <property type="protein sequence ID" value="KUM45228.1"/>
    <property type="molecule type" value="Genomic_DNA"/>
</dbReference>
<geneLocation type="mitochondrion" evidence="3"/>
<keyword evidence="2" id="KW-1133">Transmembrane helix</keyword>
<evidence type="ECO:0000313" key="4">
    <source>
        <dbReference type="EMBL" id="KUM45231.1"/>
    </source>
</evidence>
<evidence type="ECO:0000313" key="3">
    <source>
        <dbReference type="EMBL" id="KUM45228.1"/>
    </source>
</evidence>
<organism evidence="3">
    <name type="scientific">Picea glauca</name>
    <name type="common">White spruce</name>
    <name type="synonym">Pinus glauca</name>
    <dbReference type="NCBI Taxonomy" id="3330"/>
    <lineage>
        <taxon>Eukaryota</taxon>
        <taxon>Viridiplantae</taxon>
        <taxon>Streptophyta</taxon>
        <taxon>Embryophyta</taxon>
        <taxon>Tracheophyta</taxon>
        <taxon>Spermatophyta</taxon>
        <taxon>Pinopsida</taxon>
        <taxon>Pinidae</taxon>
        <taxon>Conifers I</taxon>
        <taxon>Pinales</taxon>
        <taxon>Pinaceae</taxon>
        <taxon>Picea</taxon>
    </lineage>
</organism>
<keyword evidence="3" id="KW-0496">Mitochondrion</keyword>
<accession>A0A117NFH4</accession>
<feature type="region of interest" description="Disordered" evidence="1">
    <location>
        <begin position="93"/>
        <end position="119"/>
    </location>
</feature>
<comment type="caution">
    <text evidence="3">The sequence shown here is derived from an EMBL/GenBank/DDBJ whole genome shotgun (WGS) entry which is preliminary data.</text>
</comment>
<sequence>MKMRNMFTFYVVLLHLMLAWLLFQHNSFLQEMLLIGELVLIINAIWEKVFSENIIFNLFILGMIVASTTILAFSPSTTMLTFLRYLNRPSLFSSGLRSDNQKDRGTAASGTGSTSASYT</sequence>
<feature type="transmembrane region" description="Helical" evidence="2">
    <location>
        <begin position="7"/>
        <end position="23"/>
    </location>
</feature>
<reference evidence="3" key="1">
    <citation type="journal article" date="2015" name="Genome Biol. Evol.">
        <title>Organellar Genomes of White Spruce (Picea glauca): Assembly and Annotation.</title>
        <authorList>
            <person name="Jackman S.D."/>
            <person name="Warren R.L."/>
            <person name="Gibb E.A."/>
            <person name="Vandervalk B.P."/>
            <person name="Mohamadi H."/>
            <person name="Chu J."/>
            <person name="Raymond A."/>
            <person name="Pleasance S."/>
            <person name="Coope R."/>
            <person name="Wildung M.R."/>
            <person name="Ritland C.E."/>
            <person name="Bousquet J."/>
            <person name="Jones S.J."/>
            <person name="Bohlmann J."/>
            <person name="Birol I."/>
        </authorList>
    </citation>
    <scope>NUCLEOTIDE SEQUENCE [LARGE SCALE GENOMIC DNA]</scope>
    <source>
        <tissue evidence="3">Flushing bud</tissue>
    </source>
</reference>
<feature type="transmembrane region" description="Helical" evidence="2">
    <location>
        <begin position="58"/>
        <end position="83"/>
    </location>
</feature>
<dbReference type="EMBL" id="LKAM01000023">
    <property type="protein sequence ID" value="KUM45231.1"/>
    <property type="molecule type" value="Genomic_DNA"/>
</dbReference>
<keyword evidence="2" id="KW-0472">Membrane</keyword>
<dbReference type="AlphaFoldDB" id="A0A117NFH4"/>
<evidence type="ECO:0000256" key="1">
    <source>
        <dbReference type="SAM" id="MobiDB-lite"/>
    </source>
</evidence>
<protein>
    <submittedName>
        <fullName evidence="3">Uncharacterized protein</fullName>
    </submittedName>
</protein>
<keyword evidence="2" id="KW-0812">Transmembrane</keyword>
<name>A0A117NFH4_PICGL</name>
<feature type="transmembrane region" description="Helical" evidence="2">
    <location>
        <begin position="29"/>
        <end position="46"/>
    </location>
</feature>
<feature type="compositionally biased region" description="Low complexity" evidence="1">
    <location>
        <begin position="106"/>
        <end position="119"/>
    </location>
</feature>
<gene>
    <name evidence="3" type="ORF">ABT39_MTgene3551</name>
    <name evidence="4" type="ORF">ABT39_MTgene3554</name>
</gene>
<evidence type="ECO:0000256" key="2">
    <source>
        <dbReference type="SAM" id="Phobius"/>
    </source>
</evidence>